<accession>A0A514D831</accession>
<protein>
    <recommendedName>
        <fullName evidence="2">Maturation</fullName>
    </recommendedName>
</protein>
<proteinExistence type="predicted"/>
<gene>
    <name evidence="1" type="ORF">H4Bulk46574_000003</name>
</gene>
<name>A0A514D831_9VIRU</name>
<reference evidence="1" key="1">
    <citation type="submission" date="2019-05" db="EMBL/GenBank/DDBJ databases">
        <title>Metatranscriptomic reconstruction reveals RNA viruses with the potential to shape carbon cycling in soil.</title>
        <authorList>
            <person name="Starr E.P."/>
            <person name="Nuccio E."/>
            <person name="Pett-Ridge J."/>
            <person name="Banfield J.F."/>
            <person name="Firestone M.K."/>
        </authorList>
    </citation>
    <scope>NUCLEOTIDE SEQUENCE</scope>
    <source>
        <strain evidence="1">H4_Bulk_46_scaffold_574</strain>
    </source>
</reference>
<sequence length="454" mass="49715">MFITSGTTKRRQLPGPVLAVNAWTRVSPSVKWIPQSVYSSACYGTQITESDGNRWPLPKGSDISDSGSEFYTRKTEILSKRFPHTSIYTVGTVPGQPTNKLWKLDGSFFVANGFQASDGSLLDSGFKQVAPIVADLSSSRSALVTKGAIAVAACNPGNQIANVASSVGELLQDVPAIPGVSLWKGRLRAIEAIAGGASEFLNLTFGITPTISDMMSFLKATHKLDKAVDQFIRDSGRTVRREFHFPKEISESTTTLTNVFSPVGCVNSLAGTNVLLRGAARAFPVYETIRKRTVERDIWFSGAFTYHLPDWYETGNRKDRMLLTAKILGSQPDLNTLWQLTPWSWAVDWFSNAGQFVKNLQSLISYGTVLRYGYVMETTTVTDTYSAGNVLFTPDSTYWDAYKPPYPAVAPLIVKTTVKKRIQANPFGFGVSWDGLSTTQQAIAAALGITRVVR</sequence>
<evidence type="ECO:0000313" key="1">
    <source>
        <dbReference type="EMBL" id="QDH89763.1"/>
    </source>
</evidence>
<evidence type="ECO:0008006" key="2">
    <source>
        <dbReference type="Google" id="ProtNLM"/>
    </source>
</evidence>
<organism evidence="1">
    <name type="scientific">Leviviridae sp</name>
    <dbReference type="NCBI Taxonomy" id="2027243"/>
    <lineage>
        <taxon>Viruses</taxon>
        <taxon>Riboviria</taxon>
        <taxon>Orthornavirae</taxon>
        <taxon>Lenarviricota</taxon>
        <taxon>Leviviricetes</taxon>
        <taxon>Norzivirales</taxon>
        <taxon>Fiersviridae</taxon>
    </lineage>
</organism>
<dbReference type="EMBL" id="MN035020">
    <property type="protein sequence ID" value="QDH89763.1"/>
    <property type="molecule type" value="Genomic_RNA"/>
</dbReference>